<organism evidence="1 2">
    <name type="scientific">Aspergillus ellipticus CBS 707.79</name>
    <dbReference type="NCBI Taxonomy" id="1448320"/>
    <lineage>
        <taxon>Eukaryota</taxon>
        <taxon>Fungi</taxon>
        <taxon>Dikarya</taxon>
        <taxon>Ascomycota</taxon>
        <taxon>Pezizomycotina</taxon>
        <taxon>Eurotiomycetes</taxon>
        <taxon>Eurotiomycetidae</taxon>
        <taxon>Eurotiales</taxon>
        <taxon>Aspergillaceae</taxon>
        <taxon>Aspergillus</taxon>
        <taxon>Aspergillus subgen. Circumdati</taxon>
    </lineage>
</organism>
<evidence type="ECO:0000313" key="1">
    <source>
        <dbReference type="EMBL" id="PYH90035.1"/>
    </source>
</evidence>
<dbReference type="AlphaFoldDB" id="A0A319CXL5"/>
<name>A0A319CXL5_9EURO</name>
<dbReference type="OrthoDB" id="4506057at2759"/>
<dbReference type="Proteomes" id="UP000247810">
    <property type="component" value="Unassembled WGS sequence"/>
</dbReference>
<dbReference type="VEuPathDB" id="FungiDB:BO71DRAFT_463752"/>
<protein>
    <submittedName>
        <fullName evidence="1">Uncharacterized protein</fullName>
    </submittedName>
</protein>
<sequence length="84" mass="9447">MACCLLYHNISYSSDNNGTDSSMSFRLDSDNAVSVNFPIDITNIITLTYLYSEWVEIRIEPVGTALGSSLQKESLTEIKKNFFL</sequence>
<reference evidence="1 2" key="1">
    <citation type="submission" date="2018-02" db="EMBL/GenBank/DDBJ databases">
        <title>The genomes of Aspergillus section Nigri reveals drivers in fungal speciation.</title>
        <authorList>
            <consortium name="DOE Joint Genome Institute"/>
            <person name="Vesth T.C."/>
            <person name="Nybo J."/>
            <person name="Theobald S."/>
            <person name="Brandl J."/>
            <person name="Frisvad J.C."/>
            <person name="Nielsen K.F."/>
            <person name="Lyhne E.K."/>
            <person name="Kogle M.E."/>
            <person name="Kuo A."/>
            <person name="Riley R."/>
            <person name="Clum A."/>
            <person name="Nolan M."/>
            <person name="Lipzen A."/>
            <person name="Salamov A."/>
            <person name="Henrissat B."/>
            <person name="Wiebenga A."/>
            <person name="De vries R.P."/>
            <person name="Grigoriev I.V."/>
            <person name="Mortensen U.H."/>
            <person name="Andersen M.R."/>
            <person name="Baker S.E."/>
        </authorList>
    </citation>
    <scope>NUCLEOTIDE SEQUENCE [LARGE SCALE GENOMIC DNA]</scope>
    <source>
        <strain evidence="1 2">CBS 707.79</strain>
    </source>
</reference>
<gene>
    <name evidence="1" type="ORF">BO71DRAFT_463752</name>
</gene>
<dbReference type="EMBL" id="KZ826000">
    <property type="protein sequence ID" value="PYH90035.1"/>
    <property type="molecule type" value="Genomic_DNA"/>
</dbReference>
<accession>A0A319CXL5</accession>
<evidence type="ECO:0000313" key="2">
    <source>
        <dbReference type="Proteomes" id="UP000247810"/>
    </source>
</evidence>
<proteinExistence type="predicted"/>
<keyword evidence="2" id="KW-1185">Reference proteome</keyword>